<dbReference type="SMART" id="SM00202">
    <property type="entry name" value="SR"/>
    <property type="match status" value="2"/>
</dbReference>
<dbReference type="InterPro" id="IPR023415">
    <property type="entry name" value="LDLR_class-A_CS"/>
</dbReference>
<dbReference type="InterPro" id="IPR018114">
    <property type="entry name" value="TRYPSIN_HIS"/>
</dbReference>
<comment type="caution">
    <text evidence="17">The sequence shown here is derived from an EMBL/GenBank/DDBJ whole genome shotgun (WGS) entry which is preliminary data.</text>
</comment>
<feature type="disulfide bond" evidence="9">
    <location>
        <begin position="685"/>
        <end position="700"/>
    </location>
</feature>
<dbReference type="EMBL" id="JARQZJ010000134">
    <property type="protein sequence ID" value="KAK9892447.1"/>
    <property type="molecule type" value="Genomic_DNA"/>
</dbReference>
<feature type="disulfide bond" evidence="9">
    <location>
        <begin position="566"/>
        <end position="581"/>
    </location>
</feature>
<dbReference type="PRINTS" id="PR00261">
    <property type="entry name" value="LDLRECEPTOR"/>
</dbReference>
<keyword evidence="1 11" id="KW-0645">Protease</keyword>
<dbReference type="InterPro" id="IPR043504">
    <property type="entry name" value="Peptidase_S1_PA_chymotrypsin"/>
</dbReference>
<dbReference type="GO" id="GO:0008061">
    <property type="term" value="F:chitin binding"/>
    <property type="evidence" value="ECO:0007669"/>
    <property type="project" value="InterPro"/>
</dbReference>
<dbReference type="InterPro" id="IPR036772">
    <property type="entry name" value="SRCR-like_dom_sf"/>
</dbReference>
<dbReference type="PANTHER" id="PTHR24252">
    <property type="entry name" value="ACROSIN-RELATED"/>
    <property type="match status" value="1"/>
</dbReference>
<dbReference type="SMART" id="SM00473">
    <property type="entry name" value="PAN_AP"/>
    <property type="match status" value="1"/>
</dbReference>
<evidence type="ECO:0000313" key="17">
    <source>
        <dbReference type="EMBL" id="KAK9892447.1"/>
    </source>
</evidence>
<dbReference type="SMART" id="SM00192">
    <property type="entry name" value="LDLa"/>
    <property type="match status" value="3"/>
</dbReference>
<name>A0AAW1VH46_9CUCU</name>
<dbReference type="FunFam" id="3.10.250.10:FF:000026">
    <property type="entry name" value="Tequila, isoform D"/>
    <property type="match status" value="1"/>
</dbReference>
<evidence type="ECO:0000256" key="5">
    <source>
        <dbReference type="ARBA" id="ARBA00022825"/>
    </source>
</evidence>
<dbReference type="Gene3D" id="4.10.400.10">
    <property type="entry name" value="Low-density Lipoprotein Receptor"/>
    <property type="match status" value="3"/>
</dbReference>
<feature type="domain" description="Chitin-binding type-2" evidence="15">
    <location>
        <begin position="1"/>
        <end position="33"/>
    </location>
</feature>
<dbReference type="InterPro" id="IPR003609">
    <property type="entry name" value="Pan_app"/>
</dbReference>
<dbReference type="SUPFAM" id="SSF50494">
    <property type="entry name" value="Trypsin-like serine proteases"/>
    <property type="match status" value="1"/>
</dbReference>
<evidence type="ECO:0008006" key="19">
    <source>
        <dbReference type="Google" id="ProtNLM"/>
    </source>
</evidence>
<dbReference type="CDD" id="cd01099">
    <property type="entry name" value="PAN_AP_HGF"/>
    <property type="match status" value="1"/>
</dbReference>
<dbReference type="Pfam" id="PF00530">
    <property type="entry name" value="SRCR"/>
    <property type="match status" value="2"/>
</dbReference>
<dbReference type="InterPro" id="IPR001190">
    <property type="entry name" value="SRCR"/>
</dbReference>
<feature type="disulfide bond" evidence="10">
    <location>
        <begin position="901"/>
        <end position="962"/>
    </location>
</feature>
<dbReference type="Proteomes" id="UP001431783">
    <property type="component" value="Unassembled WGS sequence"/>
</dbReference>
<feature type="domain" description="Apple" evidence="16">
    <location>
        <begin position="581"/>
        <end position="662"/>
    </location>
</feature>
<dbReference type="InterPro" id="IPR033116">
    <property type="entry name" value="TRYPSIN_SER"/>
</dbReference>
<dbReference type="InterPro" id="IPR036055">
    <property type="entry name" value="LDL_receptor-like_sf"/>
</dbReference>
<keyword evidence="5 11" id="KW-0720">Serine protease</keyword>
<accession>A0AAW1VH46</accession>
<dbReference type="Pfam" id="PF00057">
    <property type="entry name" value="Ldl_recept_a"/>
    <property type="match status" value="3"/>
</dbReference>
<feature type="disulfide bond" evidence="10">
    <location>
        <begin position="783"/>
        <end position="793"/>
    </location>
</feature>
<feature type="disulfide bond" evidence="9">
    <location>
        <begin position="673"/>
        <end position="691"/>
    </location>
</feature>
<evidence type="ECO:0000256" key="4">
    <source>
        <dbReference type="ARBA" id="ARBA00022801"/>
    </source>
</evidence>
<dbReference type="GO" id="GO:0016020">
    <property type="term" value="C:membrane"/>
    <property type="evidence" value="ECO:0007669"/>
    <property type="project" value="InterPro"/>
</dbReference>
<evidence type="ECO:0000259" key="13">
    <source>
        <dbReference type="PROSITE" id="PS50240"/>
    </source>
</evidence>
<keyword evidence="7" id="KW-0675">Receptor</keyword>
<feature type="domain" description="Peptidase S1" evidence="13">
    <location>
        <begin position="1016"/>
        <end position="1255"/>
    </location>
</feature>
<evidence type="ECO:0000256" key="6">
    <source>
        <dbReference type="ARBA" id="ARBA00023157"/>
    </source>
</evidence>
<feature type="domain" description="Chitin-binding type-2" evidence="15">
    <location>
        <begin position="340"/>
        <end position="396"/>
    </location>
</feature>
<feature type="compositionally biased region" description="Polar residues" evidence="12">
    <location>
        <begin position="444"/>
        <end position="459"/>
    </location>
</feature>
<dbReference type="GO" id="GO:0004252">
    <property type="term" value="F:serine-type endopeptidase activity"/>
    <property type="evidence" value="ECO:0007669"/>
    <property type="project" value="InterPro"/>
</dbReference>
<keyword evidence="3" id="KW-0677">Repeat</keyword>
<dbReference type="Pfam" id="PF00024">
    <property type="entry name" value="PAN_1"/>
    <property type="match status" value="1"/>
</dbReference>
<evidence type="ECO:0000259" key="15">
    <source>
        <dbReference type="PROSITE" id="PS50940"/>
    </source>
</evidence>
<sequence>MEGEAMNQICPPGTLFDSNRNICDFPKIAKCINGENRLLHNQNIEYFVVGSSNQAGENSYVHGNYKPMMPGYYQTQYSTDTSHRSNNRKGNSFCDPYRQNCRTAITEGVDRGVSGFSNVLTGSNPSCFPPNCQESKTYPHNYLQVSSPGVRWSPYNCSNLTNPNCMGLQESVNHLGKDLGQNYNHNSDQILDSSNIRTVSQCNYDNPNCRYFKTENGQTILRNPNTHSSVNINSGLGHLSIDLNQGSSNIRIISHETGTHPSQYTGQTIFKQNAGSFEHSTGQFNNGGYKKNIANEFQNKQNENRCTGQNENCVRYPNIGSNYNLNQNSATNKGFALHKPAQCPNGAVGLHAHPYDCSKFLNCANGRTFVQDCAPGTLFNPKMMICDFDYNVHCSTEVTTETRSNPSTSTPREPSWANTDYSEDLTTSTSYLSPNSEYIHPTTRKSFYVTSRPNSPDQHNQYDDFGHHRSTLSTEKPIEPNNSQNPDNGFKRGTTFRNSQKEKTWPPPFPATDTNADYIFEYYDVEPEASIPSQNNVQMSDIDCNKDNFDCNLGYQKRCIRKNLVCDGNWDCQNGRDEQVCNGNLDKFEIKKNTRLVTIENERWDNTSVTSCAYMCLQSKKFNCSSFNYRKVDNCCLLSDVNEGMSGRLIAYEPTDYYELKSSKLDCTNMFKCRNNKCIQKNRICDGQNDCAEREDEKNCPSGKIGYTVRLAGGKNPAEGRIEVGAFGRIGFVCDDKFDIKDANIVCRELGYNLGAVEVKGNSYYAKNISLDNVFYMMDDVTCQGNETSLKDCDFNGWGSHDCTNQEVVGVICKTEQEKCPATFWKCKNTNECIPLAFICDGPEDCSDGSDEADELCAGPIEIRLANGTRSSEGRIEVKYHGVWGTICDDDFNDDAAKVVCKSLGFRGFATVKKDAYFGQGIGPIWLDQVACFGNETKLENCSHWNWGTHNCDHSEDVGVICGDSYTHDIERHVKQMSNVKTSASSVDATYPIYPATCGLRKNSLLNADSDVHFRVVQGSKAKVGDYPWQAALRVKGKVHSAHWCGAVVISSKFVLTAAHCLVGYPKGAYIVVAGDYNVQEDEGTEQHAYIEDYYIHEDFRKGHKMNNDIALVKLKGNGFRLNQDVQAICLPEANTNYAVDLNCTISGFGSVESGKSAFSNELRAGTVPLQADTICKMPHVYGSSLTDGMLCAGTLNGGTDSCDGDSGGPLACLDHGFFTLYGITSWGQRCGYANKPGVYVKVAHYRNWIDDKIRKTS</sequence>
<evidence type="ECO:0000256" key="10">
    <source>
        <dbReference type="PROSITE-ProRule" id="PRU00196"/>
    </source>
</evidence>
<evidence type="ECO:0000259" key="16">
    <source>
        <dbReference type="PROSITE" id="PS50948"/>
    </source>
</evidence>
<feature type="domain" description="SRCR" evidence="14">
    <location>
        <begin position="863"/>
        <end position="963"/>
    </location>
</feature>
<dbReference type="PANTHER" id="PTHR24252:SF7">
    <property type="entry name" value="HYALIN"/>
    <property type="match status" value="1"/>
</dbReference>
<dbReference type="AlphaFoldDB" id="A0AAW1VH46"/>
<dbReference type="Gene3D" id="2.40.10.10">
    <property type="entry name" value="Trypsin-like serine proteases"/>
    <property type="match status" value="1"/>
</dbReference>
<dbReference type="GO" id="GO:0006508">
    <property type="term" value="P:proteolysis"/>
    <property type="evidence" value="ECO:0007669"/>
    <property type="project" value="UniProtKB-KW"/>
</dbReference>
<evidence type="ECO:0000256" key="2">
    <source>
        <dbReference type="ARBA" id="ARBA00022729"/>
    </source>
</evidence>
<feature type="compositionally biased region" description="Polar residues" evidence="12">
    <location>
        <begin position="398"/>
        <end position="436"/>
    </location>
</feature>
<dbReference type="SUPFAM" id="SSF57424">
    <property type="entry name" value="LDL receptor-like module"/>
    <property type="match status" value="3"/>
</dbReference>
<keyword evidence="2" id="KW-0732">Signal</keyword>
<keyword evidence="18" id="KW-1185">Reference proteome</keyword>
<evidence type="ECO:0000313" key="18">
    <source>
        <dbReference type="Proteomes" id="UP001431783"/>
    </source>
</evidence>
<evidence type="ECO:0000256" key="1">
    <source>
        <dbReference type="ARBA" id="ARBA00022670"/>
    </source>
</evidence>
<feature type="domain" description="SRCR" evidence="14">
    <location>
        <begin position="709"/>
        <end position="814"/>
    </location>
</feature>
<dbReference type="InterPro" id="IPR036508">
    <property type="entry name" value="Chitin-bd_dom_sf"/>
</dbReference>
<dbReference type="PROSITE" id="PS00134">
    <property type="entry name" value="TRYPSIN_HIS"/>
    <property type="match status" value="1"/>
</dbReference>
<dbReference type="PRINTS" id="PR00258">
    <property type="entry name" value="SPERACTRCPTR"/>
</dbReference>
<dbReference type="SUPFAM" id="SSF57414">
    <property type="entry name" value="Hairpin loop containing domain-like"/>
    <property type="match status" value="1"/>
</dbReference>
<dbReference type="CDD" id="cd00190">
    <property type="entry name" value="Tryp_SPc"/>
    <property type="match status" value="1"/>
</dbReference>
<feature type="region of interest" description="Disordered" evidence="12">
    <location>
        <begin position="398"/>
        <end position="510"/>
    </location>
</feature>
<evidence type="ECO:0000256" key="8">
    <source>
        <dbReference type="ARBA" id="ARBA00023180"/>
    </source>
</evidence>
<dbReference type="Gene3D" id="2.170.140.10">
    <property type="entry name" value="Chitin binding domain"/>
    <property type="match status" value="1"/>
</dbReference>
<comment type="caution">
    <text evidence="10">Lacks conserved residue(s) required for the propagation of feature annotation.</text>
</comment>
<dbReference type="FunFam" id="2.40.10.10:FF:000003">
    <property type="entry name" value="Transmembrane serine protease 3"/>
    <property type="match status" value="1"/>
</dbReference>
<dbReference type="CDD" id="cd00112">
    <property type="entry name" value="LDLa"/>
    <property type="match status" value="3"/>
</dbReference>
<dbReference type="PROSITE" id="PS50940">
    <property type="entry name" value="CHIT_BIND_II"/>
    <property type="match status" value="2"/>
</dbReference>
<dbReference type="InterPro" id="IPR002172">
    <property type="entry name" value="LDrepeatLR_classA_rpt"/>
</dbReference>
<dbReference type="PROSITE" id="PS50948">
    <property type="entry name" value="PAN"/>
    <property type="match status" value="1"/>
</dbReference>
<evidence type="ECO:0000256" key="12">
    <source>
        <dbReference type="SAM" id="MobiDB-lite"/>
    </source>
</evidence>
<dbReference type="SMART" id="SM00020">
    <property type="entry name" value="Tryp_SPc"/>
    <property type="match status" value="1"/>
</dbReference>
<evidence type="ECO:0000256" key="9">
    <source>
        <dbReference type="PROSITE-ProRule" id="PRU00124"/>
    </source>
</evidence>
<gene>
    <name evidence="17" type="ORF">WA026_019899</name>
</gene>
<keyword evidence="6 10" id="KW-1015">Disulfide bond</keyword>
<evidence type="ECO:0000256" key="11">
    <source>
        <dbReference type="RuleBase" id="RU363034"/>
    </source>
</evidence>
<dbReference type="PROSITE" id="PS50240">
    <property type="entry name" value="TRYPSIN_DOM"/>
    <property type="match status" value="1"/>
</dbReference>
<feature type="disulfide bond" evidence="10">
    <location>
        <begin position="888"/>
        <end position="952"/>
    </location>
</feature>
<dbReference type="PROSITE" id="PS50287">
    <property type="entry name" value="SRCR_2"/>
    <property type="match status" value="2"/>
</dbReference>
<dbReference type="InterPro" id="IPR002557">
    <property type="entry name" value="Chitin-bd_dom"/>
</dbReference>
<proteinExistence type="predicted"/>
<protein>
    <recommendedName>
        <fullName evidence="19">Neurotrypsin</fullName>
    </recommendedName>
</protein>
<dbReference type="GO" id="GO:0005576">
    <property type="term" value="C:extracellular region"/>
    <property type="evidence" value="ECO:0007669"/>
    <property type="project" value="InterPro"/>
</dbReference>
<organism evidence="17 18">
    <name type="scientific">Henosepilachna vigintioctopunctata</name>
    <dbReference type="NCBI Taxonomy" id="420089"/>
    <lineage>
        <taxon>Eukaryota</taxon>
        <taxon>Metazoa</taxon>
        <taxon>Ecdysozoa</taxon>
        <taxon>Arthropoda</taxon>
        <taxon>Hexapoda</taxon>
        <taxon>Insecta</taxon>
        <taxon>Pterygota</taxon>
        <taxon>Neoptera</taxon>
        <taxon>Endopterygota</taxon>
        <taxon>Coleoptera</taxon>
        <taxon>Polyphaga</taxon>
        <taxon>Cucujiformia</taxon>
        <taxon>Coccinelloidea</taxon>
        <taxon>Coccinellidae</taxon>
        <taxon>Epilachninae</taxon>
        <taxon>Epilachnini</taxon>
        <taxon>Henosepilachna</taxon>
    </lineage>
</organism>
<dbReference type="Pfam" id="PF01607">
    <property type="entry name" value="CBM_14"/>
    <property type="match status" value="1"/>
</dbReference>
<reference evidence="17 18" key="1">
    <citation type="submission" date="2023-03" db="EMBL/GenBank/DDBJ databases">
        <title>Genome insight into feeding habits of ladybird beetles.</title>
        <authorList>
            <person name="Li H.-S."/>
            <person name="Huang Y.-H."/>
            <person name="Pang H."/>
        </authorList>
    </citation>
    <scope>NUCLEOTIDE SEQUENCE [LARGE SCALE GENOMIC DNA]</scope>
    <source>
        <strain evidence="17">SYSU_2023b</strain>
        <tissue evidence="17">Whole body</tissue>
    </source>
</reference>
<dbReference type="SUPFAM" id="SSF57625">
    <property type="entry name" value="Invertebrate chitin-binding proteins"/>
    <property type="match status" value="2"/>
</dbReference>
<evidence type="ECO:0000259" key="14">
    <source>
        <dbReference type="PROSITE" id="PS50287"/>
    </source>
</evidence>
<keyword evidence="4 11" id="KW-0378">Hydrolase</keyword>
<dbReference type="SUPFAM" id="SSF56487">
    <property type="entry name" value="SRCR-like"/>
    <property type="match status" value="2"/>
</dbReference>
<keyword evidence="8" id="KW-0325">Glycoprotein</keyword>
<dbReference type="SMART" id="SM00494">
    <property type="entry name" value="ChtBD2"/>
    <property type="match status" value="1"/>
</dbReference>
<feature type="disulfide bond" evidence="10">
    <location>
        <begin position="932"/>
        <end position="942"/>
    </location>
</feature>
<dbReference type="FunFam" id="3.10.250.10:FF:000007">
    <property type="entry name" value="Soluble scavenger receptor cysteine-rich domain-containing protein SSC5D"/>
    <property type="match status" value="1"/>
</dbReference>
<dbReference type="PROSITE" id="PS00420">
    <property type="entry name" value="SRCR_1"/>
    <property type="match status" value="1"/>
</dbReference>
<dbReference type="InterPro" id="IPR009003">
    <property type="entry name" value="Peptidase_S1_PA"/>
</dbReference>
<evidence type="ECO:0000256" key="7">
    <source>
        <dbReference type="ARBA" id="ARBA00023170"/>
    </source>
</evidence>
<dbReference type="PROSITE" id="PS01209">
    <property type="entry name" value="LDLRA_1"/>
    <property type="match status" value="2"/>
</dbReference>
<dbReference type="PROSITE" id="PS50068">
    <property type="entry name" value="LDLRA_2"/>
    <property type="match status" value="3"/>
</dbReference>
<dbReference type="Gene3D" id="3.50.4.10">
    <property type="entry name" value="Hepatocyte Growth Factor"/>
    <property type="match status" value="1"/>
</dbReference>
<dbReference type="Pfam" id="PF00089">
    <property type="entry name" value="Trypsin"/>
    <property type="match status" value="1"/>
</dbReference>
<evidence type="ECO:0000256" key="3">
    <source>
        <dbReference type="ARBA" id="ARBA00022737"/>
    </source>
</evidence>
<dbReference type="PROSITE" id="PS00135">
    <property type="entry name" value="TRYPSIN_SER"/>
    <property type="match status" value="1"/>
</dbReference>
<dbReference type="InterPro" id="IPR001254">
    <property type="entry name" value="Trypsin_dom"/>
</dbReference>
<dbReference type="Gene3D" id="3.10.250.10">
    <property type="entry name" value="SRCR-like domain"/>
    <property type="match status" value="2"/>
</dbReference>